<evidence type="ECO:0008006" key="4">
    <source>
        <dbReference type="Google" id="ProtNLM"/>
    </source>
</evidence>
<reference evidence="2" key="1">
    <citation type="submission" date="2019-06" db="EMBL/GenBank/DDBJ databases">
        <authorList>
            <person name="Zheng W."/>
        </authorList>
    </citation>
    <scope>NUCLEOTIDE SEQUENCE</scope>
    <source>
        <strain evidence="2">QDHG01</strain>
    </source>
</reference>
<proteinExistence type="predicted"/>
<dbReference type="AlphaFoldDB" id="A0A8J8ND09"/>
<evidence type="ECO:0000313" key="2">
    <source>
        <dbReference type="EMBL" id="TNV72190.1"/>
    </source>
</evidence>
<keyword evidence="3" id="KW-1185">Reference proteome</keyword>
<evidence type="ECO:0000313" key="3">
    <source>
        <dbReference type="Proteomes" id="UP000785679"/>
    </source>
</evidence>
<feature type="signal peptide" evidence="1">
    <location>
        <begin position="1"/>
        <end position="25"/>
    </location>
</feature>
<keyword evidence="1" id="KW-0732">Signal</keyword>
<organism evidence="2 3">
    <name type="scientific">Halteria grandinella</name>
    <dbReference type="NCBI Taxonomy" id="5974"/>
    <lineage>
        <taxon>Eukaryota</taxon>
        <taxon>Sar</taxon>
        <taxon>Alveolata</taxon>
        <taxon>Ciliophora</taxon>
        <taxon>Intramacronucleata</taxon>
        <taxon>Spirotrichea</taxon>
        <taxon>Stichotrichia</taxon>
        <taxon>Sporadotrichida</taxon>
        <taxon>Halteriidae</taxon>
        <taxon>Halteria</taxon>
    </lineage>
</organism>
<accession>A0A8J8ND09</accession>
<feature type="chain" id="PRO_5035154493" description="Secreted protein" evidence="1">
    <location>
        <begin position="26"/>
        <end position="88"/>
    </location>
</feature>
<sequence length="88" mass="10386">MLLNRNIWIDWWFLLHLLFYSQAHAGRSLVNTSNNNRQHTIYLKLPQTIYQRHYPLSTLNILSSIESLAQFSKSNLVKRTILLFISGL</sequence>
<comment type="caution">
    <text evidence="2">The sequence shown here is derived from an EMBL/GenBank/DDBJ whole genome shotgun (WGS) entry which is preliminary data.</text>
</comment>
<dbReference type="Proteomes" id="UP000785679">
    <property type="component" value="Unassembled WGS sequence"/>
</dbReference>
<gene>
    <name evidence="2" type="ORF">FGO68_gene16790</name>
</gene>
<name>A0A8J8ND09_HALGN</name>
<protein>
    <recommendedName>
        <fullName evidence="4">Secreted protein</fullName>
    </recommendedName>
</protein>
<dbReference type="EMBL" id="RRYP01023710">
    <property type="protein sequence ID" value="TNV72190.1"/>
    <property type="molecule type" value="Genomic_DNA"/>
</dbReference>
<evidence type="ECO:0000256" key="1">
    <source>
        <dbReference type="SAM" id="SignalP"/>
    </source>
</evidence>